<evidence type="ECO:0000313" key="2">
    <source>
        <dbReference type="Proteomes" id="UP000016843"/>
    </source>
</evidence>
<sequence>MNNYGIDPANLGFVEGLPNGKWLFLFQKSLN</sequence>
<organism evidence="1 2">
    <name type="scientific">Rhodonellum psychrophilum GCM71 = DSM 17998</name>
    <dbReference type="NCBI Taxonomy" id="1123057"/>
    <lineage>
        <taxon>Bacteria</taxon>
        <taxon>Pseudomonadati</taxon>
        <taxon>Bacteroidota</taxon>
        <taxon>Cytophagia</taxon>
        <taxon>Cytophagales</taxon>
        <taxon>Cytophagaceae</taxon>
        <taxon>Rhodonellum</taxon>
    </lineage>
</organism>
<comment type="caution">
    <text evidence="1">The sequence shown here is derived from an EMBL/GenBank/DDBJ whole genome shotgun (WGS) entry which is preliminary data.</text>
</comment>
<dbReference type="Proteomes" id="UP000016843">
    <property type="component" value="Unassembled WGS sequence"/>
</dbReference>
<keyword evidence="2" id="KW-1185">Reference proteome</keyword>
<dbReference type="EMBL" id="AWXR01000094">
    <property type="protein sequence ID" value="ERM80513.1"/>
    <property type="molecule type" value="Genomic_DNA"/>
</dbReference>
<evidence type="ECO:0000313" key="1">
    <source>
        <dbReference type="EMBL" id="ERM80513.1"/>
    </source>
</evidence>
<reference evidence="1 2" key="1">
    <citation type="journal article" date="2013" name="Genome Announc.">
        <title>Draft Genome Sequence of the Psychrophilic and Alkaliphilic Rhodonellum psychrophilum Strain GCM71T.</title>
        <authorList>
            <person name="Hauptmann A.L."/>
            <person name="Glaring M.A."/>
            <person name="Hallin P.F."/>
            <person name="Prieme A."/>
            <person name="Stougaard P."/>
        </authorList>
    </citation>
    <scope>NUCLEOTIDE SEQUENCE [LARGE SCALE GENOMIC DNA]</scope>
    <source>
        <strain evidence="1 2">GCM71</strain>
    </source>
</reference>
<name>U5BRI8_9BACT</name>
<dbReference type="AlphaFoldDB" id="U5BRI8"/>
<accession>U5BRI8</accession>
<proteinExistence type="predicted"/>
<protein>
    <submittedName>
        <fullName evidence="1">Uncharacterized protein</fullName>
    </submittedName>
</protein>
<gene>
    <name evidence="1" type="ORF">P872_13085</name>
</gene>